<dbReference type="AlphaFoldDB" id="A0A1V8SDA0"/>
<dbReference type="Proteomes" id="UP000192596">
    <property type="component" value="Unassembled WGS sequence"/>
</dbReference>
<accession>A0A1V8SDA0</accession>
<evidence type="ECO:0000256" key="2">
    <source>
        <dbReference type="ARBA" id="ARBA00022857"/>
    </source>
</evidence>
<evidence type="ECO:0000313" key="4">
    <source>
        <dbReference type="EMBL" id="OQN97125.1"/>
    </source>
</evidence>
<dbReference type="GO" id="GO:0005634">
    <property type="term" value="C:nucleus"/>
    <property type="evidence" value="ECO:0007669"/>
    <property type="project" value="TreeGrafter"/>
</dbReference>
<feature type="domain" description="NmrA-like" evidence="3">
    <location>
        <begin position="3"/>
        <end position="296"/>
    </location>
</feature>
<dbReference type="EMBL" id="NAJO01000057">
    <property type="protein sequence ID" value="OQN97125.1"/>
    <property type="molecule type" value="Genomic_DNA"/>
</dbReference>
<evidence type="ECO:0000259" key="3">
    <source>
        <dbReference type="Pfam" id="PF05368"/>
    </source>
</evidence>
<sequence length="334" mass="36157">MASKLIVVVGATGSQGSAVISYVQSHEPSWKICGLTRNVSSDASQALASKGVEMITANSNDLSSLESAFTGANYIYAYTDFGSIIGDCMGRFAKGQVSAPIGLEANKIEHQHGRNIADAAAGVPGLERLVFSYQASVEKLSRGKYTKSYHFEAKASIAKYMLAHQGLRGKVSLCQLGVFTTNAIKLPDFFGIRKRPDGSALWSPPLAATTLLPWIDIEADLGSYVTSLIALPRAPIEVLCVSEWLTGVQWLELWSRHTGILARYEASDGIHKAMEPTGIAEQMSQTMRFMDEFGMKVQEPGVLMPEDLAKEGVAVQQTKVADYIAREDWSSIVG</sequence>
<keyword evidence="5" id="KW-1185">Reference proteome</keyword>
<dbReference type="PANTHER" id="PTHR42748:SF26">
    <property type="entry name" value="NMRA-LIKE DOMAIN-CONTAINING PROTEIN"/>
    <property type="match status" value="1"/>
</dbReference>
<dbReference type="Gene3D" id="3.90.25.10">
    <property type="entry name" value="UDP-galactose 4-epimerase, domain 1"/>
    <property type="match status" value="1"/>
</dbReference>
<dbReference type="InterPro" id="IPR036291">
    <property type="entry name" value="NAD(P)-bd_dom_sf"/>
</dbReference>
<name>A0A1V8SDA0_9PEZI</name>
<dbReference type="SUPFAM" id="SSF51735">
    <property type="entry name" value="NAD(P)-binding Rossmann-fold domains"/>
    <property type="match status" value="1"/>
</dbReference>
<gene>
    <name evidence="4" type="ORF">B0A48_17221</name>
</gene>
<comment type="similarity">
    <text evidence="1">Belongs to the NmrA-type oxidoreductase family.</text>
</comment>
<reference evidence="5" key="1">
    <citation type="submission" date="2017-03" db="EMBL/GenBank/DDBJ databases">
        <title>Genomes of endolithic fungi from Antarctica.</title>
        <authorList>
            <person name="Coleine C."/>
            <person name="Masonjones S."/>
            <person name="Stajich J.E."/>
        </authorList>
    </citation>
    <scope>NUCLEOTIDE SEQUENCE [LARGE SCALE GENOMIC DNA]</scope>
    <source>
        <strain evidence="5">CCFEE 5527</strain>
    </source>
</reference>
<evidence type="ECO:0000313" key="5">
    <source>
        <dbReference type="Proteomes" id="UP000192596"/>
    </source>
</evidence>
<organism evidence="4 5">
    <name type="scientific">Cryoendolithus antarcticus</name>
    <dbReference type="NCBI Taxonomy" id="1507870"/>
    <lineage>
        <taxon>Eukaryota</taxon>
        <taxon>Fungi</taxon>
        <taxon>Dikarya</taxon>
        <taxon>Ascomycota</taxon>
        <taxon>Pezizomycotina</taxon>
        <taxon>Dothideomycetes</taxon>
        <taxon>Dothideomycetidae</taxon>
        <taxon>Cladosporiales</taxon>
        <taxon>Cladosporiaceae</taxon>
        <taxon>Cryoendolithus</taxon>
    </lineage>
</organism>
<evidence type="ECO:0000256" key="1">
    <source>
        <dbReference type="ARBA" id="ARBA00006328"/>
    </source>
</evidence>
<dbReference type="PANTHER" id="PTHR42748">
    <property type="entry name" value="NITROGEN METABOLITE REPRESSION PROTEIN NMRA FAMILY MEMBER"/>
    <property type="match status" value="1"/>
</dbReference>
<protein>
    <recommendedName>
        <fullName evidence="3">NmrA-like domain-containing protein</fullName>
    </recommendedName>
</protein>
<proteinExistence type="inferred from homology"/>
<dbReference type="Pfam" id="PF05368">
    <property type="entry name" value="NmrA"/>
    <property type="match status" value="1"/>
</dbReference>
<dbReference type="Gene3D" id="3.40.50.720">
    <property type="entry name" value="NAD(P)-binding Rossmann-like Domain"/>
    <property type="match status" value="1"/>
</dbReference>
<dbReference type="InterPro" id="IPR008030">
    <property type="entry name" value="NmrA-like"/>
</dbReference>
<dbReference type="OrthoDB" id="3358371at2759"/>
<keyword evidence="2" id="KW-0521">NADP</keyword>
<comment type="caution">
    <text evidence="4">The sequence shown here is derived from an EMBL/GenBank/DDBJ whole genome shotgun (WGS) entry which is preliminary data.</text>
</comment>
<dbReference type="InParanoid" id="A0A1V8SDA0"/>
<dbReference type="InterPro" id="IPR051164">
    <property type="entry name" value="NmrA-like_oxidored"/>
</dbReference>